<reference evidence="2 3" key="1">
    <citation type="journal article" date="2018" name="New Phytol.">
        <title>Phylogenomics of Endogonaceae and evolution of mycorrhizas within Mucoromycota.</title>
        <authorList>
            <person name="Chang Y."/>
            <person name="Desiro A."/>
            <person name="Na H."/>
            <person name="Sandor L."/>
            <person name="Lipzen A."/>
            <person name="Clum A."/>
            <person name="Barry K."/>
            <person name="Grigoriev I.V."/>
            <person name="Martin F.M."/>
            <person name="Stajich J.E."/>
            <person name="Smith M.E."/>
            <person name="Bonito G."/>
            <person name="Spatafora J.W."/>
        </authorList>
    </citation>
    <scope>NUCLEOTIDE SEQUENCE [LARGE SCALE GENOMIC DNA]</scope>
    <source>
        <strain evidence="2 3">GMNB39</strain>
    </source>
</reference>
<dbReference type="GO" id="GO:0005829">
    <property type="term" value="C:cytosol"/>
    <property type="evidence" value="ECO:0007669"/>
    <property type="project" value="TreeGrafter"/>
</dbReference>
<gene>
    <name evidence="2" type="ORF">BC936DRAFT_143602</name>
</gene>
<dbReference type="GO" id="GO:0004371">
    <property type="term" value="F:glycerone kinase activity"/>
    <property type="evidence" value="ECO:0007669"/>
    <property type="project" value="InterPro"/>
</dbReference>
<keyword evidence="3" id="KW-1185">Reference proteome</keyword>
<dbReference type="AlphaFoldDB" id="A0A433DDL8"/>
<name>A0A433DDL8_9FUNG</name>
<sequence>MPSNKLPPRDSHHRDERDLDCPNRSALVTVMMQRRLPQPPPVDRWPTCCDPSTSPIYPPVDHPSLLKLASVKHLMNEPDKVLYIVVESLKGLCYANPRLTLLENDKGIFLCHLGSIGYEPAHTTFVGPSMLTAAVIGRIFALPTAVQILAALRAARSPRGTSVIIKNYTGDLSAFWPGHGYEGRDSYRG</sequence>
<dbReference type="OrthoDB" id="1724672at2759"/>
<comment type="caution">
    <text evidence="2">The sequence shown here is derived from an EMBL/GenBank/DDBJ whole genome shotgun (WGS) entry which is preliminary data.</text>
</comment>
<dbReference type="PANTHER" id="PTHR28629:SF4">
    <property type="entry name" value="TRIOKINASE_FMN CYCLASE"/>
    <property type="match status" value="1"/>
</dbReference>
<dbReference type="PROSITE" id="PS51481">
    <property type="entry name" value="DHAK"/>
    <property type="match status" value="1"/>
</dbReference>
<dbReference type="SUPFAM" id="SSF82549">
    <property type="entry name" value="DAK1/DegV-like"/>
    <property type="match status" value="1"/>
</dbReference>
<proteinExistence type="predicted"/>
<dbReference type="Gene3D" id="3.40.50.10440">
    <property type="entry name" value="Dihydroxyacetone kinase, domain 1"/>
    <property type="match status" value="1"/>
</dbReference>
<accession>A0A433DDL8</accession>
<dbReference type="InterPro" id="IPR004006">
    <property type="entry name" value="DhaK_dom"/>
</dbReference>
<dbReference type="Pfam" id="PF02733">
    <property type="entry name" value="Dak1"/>
    <property type="match status" value="1"/>
</dbReference>
<organism evidence="2 3">
    <name type="scientific">Jimgerdemannia flammicorona</name>
    <dbReference type="NCBI Taxonomy" id="994334"/>
    <lineage>
        <taxon>Eukaryota</taxon>
        <taxon>Fungi</taxon>
        <taxon>Fungi incertae sedis</taxon>
        <taxon>Mucoromycota</taxon>
        <taxon>Mucoromycotina</taxon>
        <taxon>Endogonomycetes</taxon>
        <taxon>Endogonales</taxon>
        <taxon>Endogonaceae</taxon>
        <taxon>Jimgerdemannia</taxon>
    </lineage>
</organism>
<dbReference type="Proteomes" id="UP000268093">
    <property type="component" value="Unassembled WGS sequence"/>
</dbReference>
<dbReference type="PANTHER" id="PTHR28629">
    <property type="entry name" value="TRIOKINASE/FMN CYCLASE"/>
    <property type="match status" value="1"/>
</dbReference>
<evidence type="ECO:0000313" key="3">
    <source>
        <dbReference type="Proteomes" id="UP000268093"/>
    </source>
</evidence>
<dbReference type="InterPro" id="IPR050861">
    <property type="entry name" value="Dihydroxyacetone_Kinase"/>
</dbReference>
<evidence type="ECO:0000259" key="1">
    <source>
        <dbReference type="PROSITE" id="PS51481"/>
    </source>
</evidence>
<evidence type="ECO:0000313" key="2">
    <source>
        <dbReference type="EMBL" id="RUP48941.1"/>
    </source>
</evidence>
<feature type="domain" description="DhaK" evidence="1">
    <location>
        <begin position="61"/>
        <end position="189"/>
    </location>
</feature>
<dbReference type="EMBL" id="RBNI01002762">
    <property type="protein sequence ID" value="RUP48941.1"/>
    <property type="molecule type" value="Genomic_DNA"/>
</dbReference>
<protein>
    <recommendedName>
        <fullName evidence="1">DhaK domain-containing protein</fullName>
    </recommendedName>
</protein>
<dbReference type="GO" id="GO:0019563">
    <property type="term" value="P:glycerol catabolic process"/>
    <property type="evidence" value="ECO:0007669"/>
    <property type="project" value="TreeGrafter"/>
</dbReference>